<protein>
    <submittedName>
        <fullName evidence="1">Putative Crp/Fnr family transcriptional regulator</fullName>
    </submittedName>
</protein>
<dbReference type="Proteomes" id="UP000005938">
    <property type="component" value="Unassembled WGS sequence"/>
</dbReference>
<dbReference type="RefSeq" id="WP_008241192.1">
    <property type="nucleotide sequence ID" value="NZ_AJJU01000037.1"/>
</dbReference>
<dbReference type="PATRIC" id="fig|946077.3.peg.2526"/>
<reference evidence="1 2" key="1">
    <citation type="journal article" date="2012" name="J. Bacteriol.">
        <title>Genome Sequence of the Halotolerant Bacterium Imtechella halotolerans K1T.</title>
        <authorList>
            <person name="Kumar S."/>
            <person name="Vikram S."/>
            <person name="Subramanian S."/>
            <person name="Raghava G.P."/>
            <person name="Pinnaka A.K."/>
        </authorList>
    </citation>
    <scope>NUCLEOTIDE SEQUENCE [LARGE SCALE GENOMIC DNA]</scope>
    <source>
        <strain evidence="1 2">K1</strain>
    </source>
</reference>
<evidence type="ECO:0000313" key="1">
    <source>
        <dbReference type="EMBL" id="EID72325.1"/>
    </source>
</evidence>
<dbReference type="OrthoDB" id="663011at2"/>
<keyword evidence="2" id="KW-1185">Reference proteome</keyword>
<proteinExistence type="predicted"/>
<organism evidence="1 2">
    <name type="scientific">Imtechella halotolerans K1</name>
    <dbReference type="NCBI Taxonomy" id="946077"/>
    <lineage>
        <taxon>Bacteria</taxon>
        <taxon>Pseudomonadati</taxon>
        <taxon>Bacteroidota</taxon>
        <taxon>Flavobacteriia</taxon>
        <taxon>Flavobacteriales</taxon>
        <taxon>Flavobacteriaceae</taxon>
        <taxon>Imtechella</taxon>
    </lineage>
</organism>
<dbReference type="STRING" id="946077.W5A_12496"/>
<dbReference type="InterPro" id="IPR014710">
    <property type="entry name" value="RmlC-like_jellyroll"/>
</dbReference>
<sequence>MLDSIDQRLFSKYPLETHGEIWKKLTPLLFSNKTVLPKDILCFLQKGTIRKYISLVKKEFTEEISVDFYFEGEIFTAKADNEIENQFVYTPISNGVLWYVDMEEVRKLFAESKLCSTTQKVFLEEKLREKTLREIQLLKSSPKEMYVYLLENKPHFIKHVPLKYLASYIGITPQALSRIRKQIN</sequence>
<dbReference type="eggNOG" id="COG0664">
    <property type="taxonomic scope" value="Bacteria"/>
</dbReference>
<accession>I0W7F9</accession>
<evidence type="ECO:0000313" key="2">
    <source>
        <dbReference type="Proteomes" id="UP000005938"/>
    </source>
</evidence>
<dbReference type="AlphaFoldDB" id="I0W7F9"/>
<name>I0W7F9_9FLAO</name>
<dbReference type="Gene3D" id="2.60.120.10">
    <property type="entry name" value="Jelly Rolls"/>
    <property type="match status" value="1"/>
</dbReference>
<comment type="caution">
    <text evidence="1">The sequence shown here is derived from an EMBL/GenBank/DDBJ whole genome shotgun (WGS) entry which is preliminary data.</text>
</comment>
<dbReference type="EMBL" id="AJJU01000037">
    <property type="protein sequence ID" value="EID72325.1"/>
    <property type="molecule type" value="Genomic_DNA"/>
</dbReference>
<gene>
    <name evidence="1" type="ORF">W5A_12496</name>
</gene>